<gene>
    <name evidence="6" type="ORF">SIL72_14965</name>
</gene>
<protein>
    <recommendedName>
        <fullName evidence="1">[acyl-carrier-protein] S-malonyltransferase</fullName>
        <ecNumber evidence="1">2.3.1.39</ecNumber>
    </recommendedName>
</protein>
<dbReference type="GO" id="GO:0006633">
    <property type="term" value="P:fatty acid biosynthetic process"/>
    <property type="evidence" value="ECO:0007669"/>
    <property type="project" value="TreeGrafter"/>
</dbReference>
<evidence type="ECO:0000256" key="1">
    <source>
        <dbReference type="ARBA" id="ARBA00013258"/>
    </source>
</evidence>
<dbReference type="InterPro" id="IPR001227">
    <property type="entry name" value="Ac_transferase_dom_sf"/>
</dbReference>
<dbReference type="AlphaFoldDB" id="A0AB35T6Z8"/>
<accession>A0AB35T6Z8</accession>
<dbReference type="InterPro" id="IPR014043">
    <property type="entry name" value="Acyl_transferase_dom"/>
</dbReference>
<keyword evidence="3" id="KW-0012">Acyltransferase</keyword>
<evidence type="ECO:0000256" key="3">
    <source>
        <dbReference type="ARBA" id="ARBA00023315"/>
    </source>
</evidence>
<dbReference type="GO" id="GO:0004314">
    <property type="term" value="F:[acyl-carrier-protein] S-malonyltransferase activity"/>
    <property type="evidence" value="ECO:0007669"/>
    <property type="project" value="UniProtKB-EC"/>
</dbReference>
<name>A0AB35T6Z8_RUBRA</name>
<dbReference type="InterPro" id="IPR050858">
    <property type="entry name" value="Mal-CoA-ACP_Trans/PKS_FabD"/>
</dbReference>
<comment type="caution">
    <text evidence="6">The sequence shown here is derived from an EMBL/GenBank/DDBJ whole genome shotgun (WGS) entry which is preliminary data.</text>
</comment>
<reference evidence="6" key="1">
    <citation type="submission" date="2023-11" db="EMBL/GenBank/DDBJ databases">
        <title>MicrobeMod: A computational toolkit for identifying prokaryotic methylation and restriction-modification with nanopore sequencing.</title>
        <authorList>
            <person name="Crits-Christoph A."/>
            <person name="Kang S.C."/>
            <person name="Lee H."/>
            <person name="Ostrov N."/>
        </authorList>
    </citation>
    <scope>NUCLEOTIDE SEQUENCE</scope>
    <source>
        <strain evidence="6">ATCC 51242</strain>
    </source>
</reference>
<dbReference type="SUPFAM" id="SSF52151">
    <property type="entry name" value="FabD/lysophospholipase-like"/>
    <property type="match status" value="1"/>
</dbReference>
<dbReference type="EMBL" id="JAWXXX010000002">
    <property type="protein sequence ID" value="MDX5895327.1"/>
    <property type="molecule type" value="Genomic_DNA"/>
</dbReference>
<dbReference type="InterPro" id="IPR016035">
    <property type="entry name" value="Acyl_Trfase/lysoPLipase"/>
</dbReference>
<dbReference type="RefSeq" id="WP_143533760.1">
    <property type="nucleotide sequence ID" value="NZ_JAWXXX010000002.1"/>
</dbReference>
<sequence length="320" mass="35335">MTDQRSEKYAVLFPPQVYVRPGEYRDLHDHYDAVRTRFADAAEAVGFDLAAAFFSDDPDEVNRGTVARPAIVALSTALHEIVRDGDAPPAFTMGLSLGQITAAHVGGCLSFHDAARMAHEMAAIEEEAFGSGEYGVHFFYNVVHSELLRSMEALKAQGHRLWPCAFTGDNQMIVTGARASLEQLSREALILGGMGVVIPYGPPAHCPLMREVELRFRERWRYAEEPRQPDTPLVCNLTSEVLATAEEIHWALVRQYTSAVRWSRSVRRLAELGVNRLVVMGPGHFVRKSLPFVSVSFETECVEGTQDLTAMSNTGRGGAT</sequence>
<keyword evidence="2" id="KW-0808">Transferase</keyword>
<dbReference type="PANTHER" id="PTHR42681:SF1">
    <property type="entry name" value="MALONYL-COA-ACYL CARRIER PROTEIN TRANSACYLASE, MITOCHONDRIAL"/>
    <property type="match status" value="1"/>
</dbReference>
<dbReference type="Gene3D" id="3.40.366.10">
    <property type="entry name" value="Malonyl-Coenzyme A Acyl Carrier Protein, domain 2"/>
    <property type="match status" value="1"/>
</dbReference>
<dbReference type="EC" id="2.3.1.39" evidence="1"/>
<evidence type="ECO:0000313" key="6">
    <source>
        <dbReference type="EMBL" id="MDX5895327.1"/>
    </source>
</evidence>
<evidence type="ECO:0000313" key="7">
    <source>
        <dbReference type="Proteomes" id="UP001281130"/>
    </source>
</evidence>
<dbReference type="Proteomes" id="UP001281130">
    <property type="component" value="Unassembled WGS sequence"/>
</dbReference>
<dbReference type="PANTHER" id="PTHR42681">
    <property type="entry name" value="MALONYL-COA-ACYL CARRIER PROTEIN TRANSACYLASE, MITOCHONDRIAL"/>
    <property type="match status" value="1"/>
</dbReference>
<evidence type="ECO:0000256" key="2">
    <source>
        <dbReference type="ARBA" id="ARBA00022679"/>
    </source>
</evidence>
<evidence type="ECO:0000259" key="5">
    <source>
        <dbReference type="SMART" id="SM00827"/>
    </source>
</evidence>
<proteinExistence type="predicted"/>
<evidence type="ECO:0000256" key="4">
    <source>
        <dbReference type="ARBA" id="ARBA00048462"/>
    </source>
</evidence>
<feature type="domain" description="Malonyl-CoA:ACP transacylase (MAT)" evidence="5">
    <location>
        <begin position="12"/>
        <end position="318"/>
    </location>
</feature>
<comment type="catalytic activity">
    <reaction evidence="4">
        <text>holo-[ACP] + malonyl-CoA = malonyl-[ACP] + CoA</text>
        <dbReference type="Rhea" id="RHEA:41792"/>
        <dbReference type="Rhea" id="RHEA-COMP:9623"/>
        <dbReference type="Rhea" id="RHEA-COMP:9685"/>
        <dbReference type="ChEBI" id="CHEBI:57287"/>
        <dbReference type="ChEBI" id="CHEBI:57384"/>
        <dbReference type="ChEBI" id="CHEBI:64479"/>
        <dbReference type="ChEBI" id="CHEBI:78449"/>
        <dbReference type="EC" id="2.3.1.39"/>
    </reaction>
</comment>
<dbReference type="Gene3D" id="3.30.70.250">
    <property type="entry name" value="Malonyl-CoA ACP transacylase, ACP-binding"/>
    <property type="match status" value="1"/>
</dbReference>
<dbReference type="GO" id="GO:0005829">
    <property type="term" value="C:cytosol"/>
    <property type="evidence" value="ECO:0007669"/>
    <property type="project" value="TreeGrafter"/>
</dbReference>
<organism evidence="6 7">
    <name type="scientific">Rubrobacter radiotolerans</name>
    <name type="common">Arthrobacter radiotolerans</name>
    <dbReference type="NCBI Taxonomy" id="42256"/>
    <lineage>
        <taxon>Bacteria</taxon>
        <taxon>Bacillati</taxon>
        <taxon>Actinomycetota</taxon>
        <taxon>Rubrobacteria</taxon>
        <taxon>Rubrobacterales</taxon>
        <taxon>Rubrobacteraceae</taxon>
        <taxon>Rubrobacter</taxon>
    </lineage>
</organism>
<dbReference type="SMART" id="SM00827">
    <property type="entry name" value="PKS_AT"/>
    <property type="match status" value="1"/>
</dbReference>